<organism evidence="2 3">
    <name type="scientific">Phytohabitans rumicis</name>
    <dbReference type="NCBI Taxonomy" id="1076125"/>
    <lineage>
        <taxon>Bacteria</taxon>
        <taxon>Bacillati</taxon>
        <taxon>Actinomycetota</taxon>
        <taxon>Actinomycetes</taxon>
        <taxon>Micromonosporales</taxon>
        <taxon>Micromonosporaceae</taxon>
    </lineage>
</organism>
<keyword evidence="1" id="KW-0732">Signal</keyword>
<sequence>MKMPKLAPMFAAIVLTTAGLVAVTPSGAWAVPSDCTITFTAPRVVQSYCTSGTGEHKIHMTLRHFLPEVGLIPVEGQWAPVGGVSSTGYPPHTIENVWIEKRG</sequence>
<keyword evidence="3" id="KW-1185">Reference proteome</keyword>
<feature type="chain" id="PRO_5029004514" evidence="1">
    <location>
        <begin position="31"/>
        <end position="103"/>
    </location>
</feature>
<gene>
    <name evidence="2" type="ORF">Prum_063310</name>
</gene>
<evidence type="ECO:0000313" key="2">
    <source>
        <dbReference type="EMBL" id="GFJ92689.1"/>
    </source>
</evidence>
<dbReference type="EMBL" id="BLPG01000001">
    <property type="protein sequence ID" value="GFJ92689.1"/>
    <property type="molecule type" value="Genomic_DNA"/>
</dbReference>
<evidence type="ECO:0000256" key="1">
    <source>
        <dbReference type="SAM" id="SignalP"/>
    </source>
</evidence>
<evidence type="ECO:0000313" key="3">
    <source>
        <dbReference type="Proteomes" id="UP000482960"/>
    </source>
</evidence>
<reference evidence="2 3" key="2">
    <citation type="submission" date="2020-03" db="EMBL/GenBank/DDBJ databases">
        <authorList>
            <person name="Ichikawa N."/>
            <person name="Kimura A."/>
            <person name="Kitahashi Y."/>
            <person name="Uohara A."/>
        </authorList>
    </citation>
    <scope>NUCLEOTIDE SEQUENCE [LARGE SCALE GENOMIC DNA]</scope>
    <source>
        <strain evidence="2 3">NBRC 108638</strain>
    </source>
</reference>
<reference evidence="2 3" key="1">
    <citation type="submission" date="2020-03" db="EMBL/GenBank/DDBJ databases">
        <title>Whole genome shotgun sequence of Phytohabitans rumicis NBRC 108638.</title>
        <authorList>
            <person name="Komaki H."/>
            <person name="Tamura T."/>
        </authorList>
    </citation>
    <scope>NUCLEOTIDE SEQUENCE [LARGE SCALE GENOMIC DNA]</scope>
    <source>
        <strain evidence="2 3">NBRC 108638</strain>
    </source>
</reference>
<dbReference type="AlphaFoldDB" id="A0A6V8LDM5"/>
<dbReference type="Proteomes" id="UP000482960">
    <property type="component" value="Unassembled WGS sequence"/>
</dbReference>
<proteinExistence type="predicted"/>
<feature type="signal peptide" evidence="1">
    <location>
        <begin position="1"/>
        <end position="30"/>
    </location>
</feature>
<protein>
    <submittedName>
        <fullName evidence="2">Uncharacterized protein</fullName>
    </submittedName>
</protein>
<accession>A0A6V8LDM5</accession>
<name>A0A6V8LDM5_9ACTN</name>
<comment type="caution">
    <text evidence="2">The sequence shown here is derived from an EMBL/GenBank/DDBJ whole genome shotgun (WGS) entry which is preliminary data.</text>
</comment>